<keyword evidence="11 13" id="KW-0739">Sodium transport</keyword>
<keyword evidence="17" id="KW-1185">Reference proteome</keyword>
<evidence type="ECO:0000256" key="5">
    <source>
        <dbReference type="ARBA" id="ARBA00022692"/>
    </source>
</evidence>
<reference evidence="16" key="1">
    <citation type="submission" date="2007-07" db="EMBL/GenBank/DDBJ databases">
        <title>PCAP assembly of the Caenorhabditis remanei genome.</title>
        <authorList>
            <consortium name="The Caenorhabditis remanei Sequencing Consortium"/>
            <person name="Wilson R.K."/>
        </authorList>
    </citation>
    <scope>NUCLEOTIDE SEQUENCE [LARGE SCALE GENOMIC DNA]</scope>
    <source>
        <strain evidence="16">PB4641</strain>
    </source>
</reference>
<feature type="compositionally biased region" description="Basic and acidic residues" evidence="14">
    <location>
        <begin position="155"/>
        <end position="166"/>
    </location>
</feature>
<evidence type="ECO:0000313" key="17">
    <source>
        <dbReference type="Proteomes" id="UP000008281"/>
    </source>
</evidence>
<dbReference type="PANTHER" id="PTHR11690">
    <property type="entry name" value="AMILORIDE-SENSITIVE SODIUM CHANNEL-RELATED"/>
    <property type="match status" value="1"/>
</dbReference>
<feature type="transmembrane region" description="Helical" evidence="15">
    <location>
        <begin position="785"/>
        <end position="811"/>
    </location>
</feature>
<dbReference type="GO" id="GO:0015280">
    <property type="term" value="F:ligand-gated sodium channel activity"/>
    <property type="evidence" value="ECO:0007669"/>
    <property type="project" value="TreeGrafter"/>
</dbReference>
<evidence type="ECO:0000256" key="7">
    <source>
        <dbReference type="ARBA" id="ARBA00023053"/>
    </source>
</evidence>
<evidence type="ECO:0000256" key="4">
    <source>
        <dbReference type="ARBA" id="ARBA00022461"/>
    </source>
</evidence>
<dbReference type="EMBL" id="DS268407">
    <property type="protein sequence ID" value="EFO83058.1"/>
    <property type="molecule type" value="Genomic_DNA"/>
</dbReference>
<dbReference type="NCBIfam" id="TIGR00867">
    <property type="entry name" value="deg-1"/>
    <property type="match status" value="1"/>
</dbReference>
<feature type="region of interest" description="Disordered" evidence="14">
    <location>
        <begin position="389"/>
        <end position="455"/>
    </location>
</feature>
<dbReference type="PRINTS" id="PR01078">
    <property type="entry name" value="AMINACHANNEL"/>
</dbReference>
<comment type="similarity">
    <text evidence="2 13">Belongs to the amiloride-sensitive sodium channel (TC 1.A.6) family.</text>
</comment>
<evidence type="ECO:0000256" key="14">
    <source>
        <dbReference type="SAM" id="MobiDB-lite"/>
    </source>
</evidence>
<dbReference type="Gene3D" id="2.60.470.10">
    <property type="entry name" value="Acid-sensing ion channels like domains"/>
    <property type="match status" value="1"/>
</dbReference>
<keyword evidence="9 15" id="KW-0472">Membrane</keyword>
<dbReference type="InterPro" id="IPR001873">
    <property type="entry name" value="ENaC"/>
</dbReference>
<evidence type="ECO:0000256" key="15">
    <source>
        <dbReference type="SAM" id="Phobius"/>
    </source>
</evidence>
<dbReference type="eggNOG" id="KOG4294">
    <property type="taxonomic scope" value="Eukaryota"/>
</dbReference>
<keyword evidence="6 15" id="KW-1133">Transmembrane helix</keyword>
<evidence type="ECO:0000256" key="11">
    <source>
        <dbReference type="ARBA" id="ARBA00023201"/>
    </source>
</evidence>
<evidence type="ECO:0000256" key="10">
    <source>
        <dbReference type="ARBA" id="ARBA00023180"/>
    </source>
</evidence>
<evidence type="ECO:0000313" key="16">
    <source>
        <dbReference type="EMBL" id="EFO83058.1"/>
    </source>
</evidence>
<dbReference type="GO" id="GO:0005886">
    <property type="term" value="C:plasma membrane"/>
    <property type="evidence" value="ECO:0007669"/>
    <property type="project" value="TreeGrafter"/>
</dbReference>
<proteinExistence type="inferred from homology"/>
<accession>E3LCJ4</accession>
<keyword evidence="5 13" id="KW-0812">Transmembrane</keyword>
<protein>
    <submittedName>
        <fullName evidence="16">CRE-DEG-1 protein</fullName>
    </submittedName>
</protein>
<keyword evidence="3 13" id="KW-0813">Transport</keyword>
<dbReference type="OrthoDB" id="6021021at2759"/>
<evidence type="ECO:0000256" key="13">
    <source>
        <dbReference type="RuleBase" id="RU000679"/>
    </source>
</evidence>
<name>E3LCJ4_CAERE</name>
<dbReference type="InterPro" id="IPR020903">
    <property type="entry name" value="ENaC_CS"/>
</dbReference>
<dbReference type="PROSITE" id="PS01206">
    <property type="entry name" value="ASC"/>
    <property type="match status" value="1"/>
</dbReference>
<evidence type="ECO:0000256" key="3">
    <source>
        <dbReference type="ARBA" id="ARBA00022448"/>
    </source>
</evidence>
<dbReference type="InterPro" id="IPR004726">
    <property type="entry name" value="Deg-1"/>
</dbReference>
<sequence>MSNHHHSKTKKPSMLPGREDYIYSHEIPNKEKSEKLNGASKHNDHINEDDETMKAKMMDFCDKTTAHGAKRVLIARNSFSKLMWGMIIFSFLLMFAYQASKLILKFNAHEKITDISLKFDDVEFPAITFCNLNPYKKSLVMMVPSIRDTMDVYDNAKSHSKTEGEKKKPKISRKQHSDASQQMVRQLFAKEIEEGMVELKKSNLTLQMTNQAARNISARRRSQRSVENRRYEAIEAHCKCVGNIGMECIRFESPPRDPSSKCICTYDRDMEVAWPCFNISVWYDHECPLCHDDGYCESSLPYGTTSSDKWPCMCRNRGDTSEREDTPYCIGKAGEVGIGKTEIRKLWLENNMTTTTTTTTTTTPPPTKHRTVVQFFRTKIFTSITLPASTTTTSTSTTTSTTTTTTTPPPTTTTSTTSTTTPEPTTTSTSTTTTTTTPPPTTTTTPYPMRPNQSARVSNPETIKAMGFQGMTDGVAMLTRAKENLMFTMAALSDKQRIALSQSKHEFIEMCSFNGKECDIDEDFRLHVDPEFGNCFTFNYDVNNNYTSSRAGPMYGIRVLLFVNTSDYMSTSESSGVRLAIHPPTEYPFPDTFGYSAPVGFASSFGIKKKVMQRLPAPYGECIESKKVTDKNYIYTGYDYHPEGCHRSCFQKGLIDDCSCGDPRFPVPEGSKHCSAFNATARSCLEKNIGSVGDFHHITEKMDKCVCKQSCEEIIHEVTFSCSKWPSGATDLGDCEGMTENECEQYYRLNAAMIEVFYEQLNYELLQESEAYGLVNLIADFGGHLGLWLGFSVITVMEVCVLLVDMVSLFFKSRHEEKLRRESTRRQNIPEDKRQITIGSGQKSDALVSI</sequence>
<dbReference type="FunFam" id="1.10.287.770:FF:000001">
    <property type="entry name" value="Acid-sensing ion channel subunit 1"/>
    <property type="match status" value="1"/>
</dbReference>
<keyword evidence="7" id="KW-0915">Sodium</keyword>
<keyword evidence="10" id="KW-0325">Glycoprotein</keyword>
<gene>
    <name evidence="16" type="primary">Cre-deg-1</name>
    <name evidence="16" type="ORF">CRE_00503</name>
</gene>
<dbReference type="STRING" id="31234.E3LCJ4"/>
<evidence type="ECO:0000256" key="9">
    <source>
        <dbReference type="ARBA" id="ARBA00023136"/>
    </source>
</evidence>
<dbReference type="Pfam" id="PF00858">
    <property type="entry name" value="ASC"/>
    <property type="match status" value="2"/>
</dbReference>
<comment type="subcellular location">
    <subcellularLocation>
        <location evidence="1">Membrane</location>
        <topology evidence="1">Multi-pass membrane protein</topology>
    </subcellularLocation>
</comment>
<dbReference type="FunFam" id="2.60.470.10:FF:000004">
    <property type="entry name" value="Degenerin unc-8"/>
    <property type="match status" value="1"/>
</dbReference>
<keyword evidence="12 13" id="KW-0407">Ion channel</keyword>
<keyword evidence="8 13" id="KW-0406">Ion transport</keyword>
<dbReference type="FunCoup" id="E3LCJ4">
    <property type="interactions" value="23"/>
</dbReference>
<dbReference type="InParanoid" id="E3LCJ4"/>
<evidence type="ECO:0000256" key="12">
    <source>
        <dbReference type="ARBA" id="ARBA00023303"/>
    </source>
</evidence>
<evidence type="ECO:0000256" key="1">
    <source>
        <dbReference type="ARBA" id="ARBA00004141"/>
    </source>
</evidence>
<dbReference type="OMA" id="TPYCIGK"/>
<organism evidence="17">
    <name type="scientific">Caenorhabditis remanei</name>
    <name type="common">Caenorhabditis vulgaris</name>
    <dbReference type="NCBI Taxonomy" id="31234"/>
    <lineage>
        <taxon>Eukaryota</taxon>
        <taxon>Metazoa</taxon>
        <taxon>Ecdysozoa</taxon>
        <taxon>Nematoda</taxon>
        <taxon>Chromadorea</taxon>
        <taxon>Rhabditida</taxon>
        <taxon>Rhabditina</taxon>
        <taxon>Rhabditomorpha</taxon>
        <taxon>Rhabditoidea</taxon>
        <taxon>Rhabditidae</taxon>
        <taxon>Peloderinae</taxon>
        <taxon>Caenorhabditis</taxon>
    </lineage>
</organism>
<dbReference type="HOGENOM" id="CLU_017673_0_0_1"/>
<dbReference type="PANTHER" id="PTHR11690:SF276">
    <property type="entry name" value="DEGENERIN DEG-1"/>
    <property type="match status" value="1"/>
</dbReference>
<evidence type="ECO:0000256" key="6">
    <source>
        <dbReference type="ARBA" id="ARBA00022989"/>
    </source>
</evidence>
<dbReference type="Gene3D" id="1.10.287.770">
    <property type="entry name" value="YojJ-like"/>
    <property type="match status" value="1"/>
</dbReference>
<dbReference type="Proteomes" id="UP000008281">
    <property type="component" value="Unassembled WGS sequence"/>
</dbReference>
<dbReference type="AlphaFoldDB" id="E3LCJ4"/>
<feature type="compositionally biased region" description="Low complexity" evidence="14">
    <location>
        <begin position="389"/>
        <end position="446"/>
    </location>
</feature>
<evidence type="ECO:0000256" key="8">
    <source>
        <dbReference type="ARBA" id="ARBA00023065"/>
    </source>
</evidence>
<feature type="region of interest" description="Disordered" evidence="14">
    <location>
        <begin position="155"/>
        <end position="180"/>
    </location>
</feature>
<evidence type="ECO:0000256" key="2">
    <source>
        <dbReference type="ARBA" id="ARBA00007193"/>
    </source>
</evidence>
<feature type="transmembrane region" description="Helical" evidence="15">
    <location>
        <begin position="79"/>
        <end position="97"/>
    </location>
</feature>
<keyword evidence="4 13" id="KW-0894">Sodium channel</keyword>